<proteinExistence type="predicted"/>
<protein>
    <submittedName>
        <fullName evidence="1">Uncharacterized protein</fullName>
    </submittedName>
</protein>
<dbReference type="EMBL" id="CAQN01000652">
    <property type="protein sequence ID" value="CCQ67766.1"/>
    <property type="molecule type" value="Genomic_DNA"/>
</dbReference>
<name>T2JRR6_CROWT</name>
<sequence>MLEAENWQTAEDLRNVRTLFLPNVETITGQQAEALETWLQARGNLIISGPTGNLSESVVRDQLRALFGAYWGFSTSNPSTIRVQDTVQLSLVNQASLNDSLIGGVILPSAITAQPLAVWLTENTPLQLLSTNKPLF</sequence>
<comment type="caution">
    <text evidence="1">The sequence shown here is derived from an EMBL/GenBank/DDBJ whole genome shotgun (WGS) entry which is preliminary data.</text>
</comment>
<accession>T2JRR6</accession>
<reference evidence="1 2" key="1">
    <citation type="submission" date="2013-01" db="EMBL/GenBank/DDBJ databases">
        <authorList>
            <person name="Bench S."/>
        </authorList>
    </citation>
    <scope>NUCLEOTIDE SEQUENCE [LARGE SCALE GENOMIC DNA]</scope>
    <source>
        <strain evidence="1 2">WH 0402</strain>
    </source>
</reference>
<dbReference type="InterPro" id="IPR029062">
    <property type="entry name" value="Class_I_gatase-like"/>
</dbReference>
<gene>
    <name evidence="1" type="ORF">CWATWH0402_3426</name>
</gene>
<organism evidence="1 2">
    <name type="scientific">Crocosphaera watsonii WH 0402</name>
    <dbReference type="NCBI Taxonomy" id="1284629"/>
    <lineage>
        <taxon>Bacteria</taxon>
        <taxon>Bacillati</taxon>
        <taxon>Cyanobacteriota</taxon>
        <taxon>Cyanophyceae</taxon>
        <taxon>Oscillatoriophycideae</taxon>
        <taxon>Chroococcales</taxon>
        <taxon>Aphanothecaceae</taxon>
        <taxon>Crocosphaera</taxon>
    </lineage>
</organism>
<evidence type="ECO:0000313" key="1">
    <source>
        <dbReference type="EMBL" id="CCQ67766.1"/>
    </source>
</evidence>
<dbReference type="Gene3D" id="3.40.50.880">
    <property type="match status" value="1"/>
</dbReference>
<reference evidence="1 2" key="2">
    <citation type="submission" date="2013-09" db="EMBL/GenBank/DDBJ databases">
        <title>Whole genome comparison of six Crocosphaera watsonii strains with differing phenotypes.</title>
        <authorList>
            <person name="Bench S.R."/>
            <person name="Heller P."/>
            <person name="Frank I."/>
            <person name="Arciniega M."/>
            <person name="Shilova I.N."/>
            <person name="Zehr J.P."/>
        </authorList>
    </citation>
    <scope>NUCLEOTIDE SEQUENCE [LARGE SCALE GENOMIC DNA]</scope>
    <source>
        <strain evidence="1 2">WH 0402</strain>
    </source>
</reference>
<evidence type="ECO:0000313" key="2">
    <source>
        <dbReference type="Proteomes" id="UP000018130"/>
    </source>
</evidence>
<dbReference type="AlphaFoldDB" id="T2JRR6"/>
<dbReference type="Proteomes" id="UP000018130">
    <property type="component" value="Unassembled WGS sequence"/>
</dbReference>